<dbReference type="Proteomes" id="UP000011086">
    <property type="component" value="Unassembled WGS sequence"/>
</dbReference>
<dbReference type="EMBL" id="JH792957">
    <property type="protein sequence ID" value="ELQ40455.1"/>
    <property type="molecule type" value="Genomic_DNA"/>
</dbReference>
<protein>
    <submittedName>
        <fullName evidence="1">Uncharacterized protein</fullName>
    </submittedName>
</protein>
<accession>A0AA97P206</accession>
<proteinExistence type="predicted"/>
<name>A0AA97P206_PYRO3</name>
<sequence>MYIYVKPIQEKATENSVSLERMQCRKTRRGDAT</sequence>
<organism evidence="1">
    <name type="scientific">Pyricularia oryzae (strain Y34)</name>
    <name type="common">Rice blast fungus</name>
    <name type="synonym">Magnaporthe oryzae</name>
    <dbReference type="NCBI Taxonomy" id="1143189"/>
    <lineage>
        <taxon>Eukaryota</taxon>
        <taxon>Fungi</taxon>
        <taxon>Dikarya</taxon>
        <taxon>Ascomycota</taxon>
        <taxon>Pezizomycotina</taxon>
        <taxon>Sordariomycetes</taxon>
        <taxon>Sordariomycetidae</taxon>
        <taxon>Magnaporthales</taxon>
        <taxon>Pyriculariaceae</taxon>
        <taxon>Pyricularia</taxon>
    </lineage>
</organism>
<reference evidence="1" key="1">
    <citation type="journal article" date="2012" name="PLoS Genet.">
        <title>Comparative analysis of the genomes of two field isolates of the rice blast fungus Magnaporthe oryzae.</title>
        <authorList>
            <person name="Xue M."/>
            <person name="Yang J."/>
            <person name="Li Z."/>
            <person name="Hu S."/>
            <person name="Yao N."/>
            <person name="Dean R.A."/>
            <person name="Zhao W."/>
            <person name="Shen M."/>
            <person name="Zhang H."/>
            <person name="Li C."/>
            <person name="Liu L."/>
            <person name="Cao L."/>
            <person name="Xu X."/>
            <person name="Xing Y."/>
            <person name="Hsiang T."/>
            <person name="Zhang Z."/>
            <person name="Xu J.R."/>
            <person name="Peng Y.L."/>
        </authorList>
    </citation>
    <scope>NUCLEOTIDE SEQUENCE</scope>
    <source>
        <strain evidence="1">Y34</strain>
    </source>
</reference>
<dbReference type="AlphaFoldDB" id="A0AA97P206"/>
<gene>
    <name evidence="1" type="ORF">OOU_Y34scaffold00434g2</name>
</gene>
<evidence type="ECO:0000313" key="1">
    <source>
        <dbReference type="EMBL" id="ELQ40455.1"/>
    </source>
</evidence>